<dbReference type="AlphaFoldDB" id="A0A7J7C7F0"/>
<comment type="caution">
    <text evidence="1">The sequence shown here is derived from an EMBL/GenBank/DDBJ whole genome shotgun (WGS) entry which is preliminary data.</text>
</comment>
<accession>A0A7J7C7F0</accession>
<protein>
    <submittedName>
        <fullName evidence="1">Uncharacterized protein</fullName>
    </submittedName>
</protein>
<gene>
    <name evidence="1" type="ORF">HS088_TW20G00438</name>
</gene>
<organism evidence="1 2">
    <name type="scientific">Tripterygium wilfordii</name>
    <name type="common">Thunder God vine</name>
    <dbReference type="NCBI Taxonomy" id="458696"/>
    <lineage>
        <taxon>Eukaryota</taxon>
        <taxon>Viridiplantae</taxon>
        <taxon>Streptophyta</taxon>
        <taxon>Embryophyta</taxon>
        <taxon>Tracheophyta</taxon>
        <taxon>Spermatophyta</taxon>
        <taxon>Magnoliopsida</taxon>
        <taxon>eudicotyledons</taxon>
        <taxon>Gunneridae</taxon>
        <taxon>Pentapetalae</taxon>
        <taxon>rosids</taxon>
        <taxon>fabids</taxon>
        <taxon>Celastrales</taxon>
        <taxon>Celastraceae</taxon>
        <taxon>Tripterygium</taxon>
    </lineage>
</organism>
<proteinExistence type="predicted"/>
<reference evidence="1 2" key="1">
    <citation type="journal article" date="2020" name="Nat. Commun.">
        <title>Genome of Tripterygium wilfordii and identification of cytochrome P450 involved in triptolide biosynthesis.</title>
        <authorList>
            <person name="Tu L."/>
            <person name="Su P."/>
            <person name="Zhang Z."/>
            <person name="Gao L."/>
            <person name="Wang J."/>
            <person name="Hu T."/>
            <person name="Zhou J."/>
            <person name="Zhang Y."/>
            <person name="Zhao Y."/>
            <person name="Liu Y."/>
            <person name="Song Y."/>
            <person name="Tong Y."/>
            <person name="Lu Y."/>
            <person name="Yang J."/>
            <person name="Xu C."/>
            <person name="Jia M."/>
            <person name="Peters R.J."/>
            <person name="Huang L."/>
            <person name="Gao W."/>
        </authorList>
    </citation>
    <scope>NUCLEOTIDE SEQUENCE [LARGE SCALE GENOMIC DNA]</scope>
    <source>
        <strain evidence="2">cv. XIE 37</strain>
        <tissue evidence="1">Leaf</tissue>
    </source>
</reference>
<dbReference type="InParanoid" id="A0A7J7C7F0"/>
<dbReference type="EMBL" id="JAAARO010000020">
    <property type="protein sequence ID" value="KAF5730068.1"/>
    <property type="molecule type" value="Genomic_DNA"/>
</dbReference>
<name>A0A7J7C7F0_TRIWF</name>
<dbReference type="Proteomes" id="UP000593562">
    <property type="component" value="Unassembled WGS sequence"/>
</dbReference>
<evidence type="ECO:0000313" key="1">
    <source>
        <dbReference type="EMBL" id="KAF5730068.1"/>
    </source>
</evidence>
<evidence type="ECO:0000313" key="2">
    <source>
        <dbReference type="Proteomes" id="UP000593562"/>
    </source>
</evidence>
<keyword evidence="2" id="KW-1185">Reference proteome</keyword>
<sequence>MYTPLTCKKHSLSTPPTDGVTSMVLCFRFLSYHGRSWCYLLDRNLFQGNQSHSRVRSNYTQFARIPQGLGCKCWCPLRAFSRSDTHVMFLEPVRRISSIQVRF</sequence>